<evidence type="ECO:0000256" key="3">
    <source>
        <dbReference type="ARBA" id="ARBA00022525"/>
    </source>
</evidence>
<dbReference type="GO" id="GO:0005576">
    <property type="term" value="C:extracellular region"/>
    <property type="evidence" value="ECO:0007669"/>
    <property type="project" value="UniProtKB-SubCell"/>
</dbReference>
<name>A0A6J1IAA2_CUCMA</name>
<dbReference type="Pfam" id="PF05922">
    <property type="entry name" value="Inhibitor_I9"/>
    <property type="match status" value="1"/>
</dbReference>
<feature type="active site" description="Charge relay system" evidence="8 9">
    <location>
        <position position="529"/>
    </location>
</feature>
<keyword evidence="5 10" id="KW-0732">Signal</keyword>
<comment type="similarity">
    <text evidence="2 9">Belongs to the peptidase S8 family.</text>
</comment>
<dbReference type="GeneID" id="111471532"/>
<dbReference type="AlphaFoldDB" id="A0A6J1IAA2"/>
<dbReference type="PANTHER" id="PTHR10795">
    <property type="entry name" value="PROPROTEIN CONVERTASE SUBTILISIN/KEXIN"/>
    <property type="match status" value="1"/>
</dbReference>
<dbReference type="PRINTS" id="PR00723">
    <property type="entry name" value="SUBTILISIN"/>
</dbReference>
<feature type="active site" description="Charge relay system" evidence="8 9">
    <location>
        <position position="201"/>
    </location>
</feature>
<dbReference type="PROSITE" id="PS00138">
    <property type="entry name" value="SUBTILASE_SER"/>
    <property type="match status" value="1"/>
</dbReference>
<dbReference type="FunFam" id="3.40.50.200:FF:000006">
    <property type="entry name" value="Subtilisin-like protease SBT1.5"/>
    <property type="match status" value="1"/>
</dbReference>
<dbReference type="InterPro" id="IPR041469">
    <property type="entry name" value="Subtilisin-like_FN3"/>
</dbReference>
<comment type="subcellular location">
    <subcellularLocation>
        <location evidence="1">Secreted</location>
    </subcellularLocation>
</comment>
<sequence length="738" mass="79275">MSSLSRLLFLAFFLSLLFFASNSEHDNRTTYIVYMGSHPKDRVSTRSHHERMLEEAIGSSFTRGSLLHSYKKSFNGFVVKLTEDEVQKVSEMKGVISVFPNGKKQLHTTRSWDFMGLSQQVSRVPLVESDIIVGVLDTGIWPESPSFLDEGYGPPPPKWKGSCETSLNFSCNNKIIGARSYRTSGNYAIGDIQGPIDSNGHGTHTASTVAGGLVRQASMLGLGTGTARGGVPSARIASYKICWSDGCSDADILAAFDDAIADGVDIISFSVGGHTPNNYFNDSIAIGAFHAMKNGILTSMSAGNDGWKPFTIRNFSPWSLSVAASTTDRRFLSKVQLGDGRSFDGVTINTFDLNGTQYPLVYAGNIPNVSAGFNGSISRFCLRNSVDSDLVKGKIVLCDHFVSPKKTIFLEGAIGIIMQDNRPKDLTFPFPLPASHLGTQQGALISSYANLTSLPTATILKSTEGKYKATPFVASFSSRGPNPITPDILKPDLSGPGVEILAAWTPLGPPSGAEEDTRQLLFNIISGTSMSCPHATAVAAYVKSFHPSWSPAALKSALMTTAFPMRADLNPDAEFAYGSGHINPLGAVNPGLIYNATEIDYVRFLCGQGYSTKLVQQVSGDNSSCSRGDFDLVFDLNYPSFALSTPMSTSISQVYRRRVTNVGSANSTYKAIVSGPSGLKITLNPSVLSFKALGEELSFELTIEGSISRGIASASLVWDDGQHNVKSPIVVFDPNTFN</sequence>
<keyword evidence="14" id="KW-1185">Reference proteome</keyword>
<evidence type="ECO:0000256" key="5">
    <source>
        <dbReference type="ARBA" id="ARBA00022729"/>
    </source>
</evidence>
<dbReference type="Gene3D" id="3.40.50.200">
    <property type="entry name" value="Peptidase S8/S53 domain"/>
    <property type="match status" value="1"/>
</dbReference>
<organism evidence="14 15">
    <name type="scientific">Cucurbita maxima</name>
    <name type="common">Pumpkin</name>
    <name type="synonym">Winter squash</name>
    <dbReference type="NCBI Taxonomy" id="3661"/>
    <lineage>
        <taxon>Eukaryota</taxon>
        <taxon>Viridiplantae</taxon>
        <taxon>Streptophyta</taxon>
        <taxon>Embryophyta</taxon>
        <taxon>Tracheophyta</taxon>
        <taxon>Spermatophyta</taxon>
        <taxon>Magnoliopsida</taxon>
        <taxon>eudicotyledons</taxon>
        <taxon>Gunneridae</taxon>
        <taxon>Pentapetalae</taxon>
        <taxon>rosids</taxon>
        <taxon>fabids</taxon>
        <taxon>Cucurbitales</taxon>
        <taxon>Cucurbitaceae</taxon>
        <taxon>Cucurbiteae</taxon>
        <taxon>Cucurbita</taxon>
    </lineage>
</organism>
<evidence type="ECO:0000256" key="2">
    <source>
        <dbReference type="ARBA" id="ARBA00011073"/>
    </source>
</evidence>
<dbReference type="Gene3D" id="3.30.70.80">
    <property type="entry name" value="Peptidase S8 propeptide/proteinase inhibitor I9"/>
    <property type="match status" value="1"/>
</dbReference>
<evidence type="ECO:0000313" key="14">
    <source>
        <dbReference type="Proteomes" id="UP000504608"/>
    </source>
</evidence>
<evidence type="ECO:0000256" key="10">
    <source>
        <dbReference type="SAM" id="SignalP"/>
    </source>
</evidence>
<feature type="chain" id="PRO_5027027654" evidence="10">
    <location>
        <begin position="24"/>
        <end position="738"/>
    </location>
</feature>
<dbReference type="InterPro" id="IPR023828">
    <property type="entry name" value="Peptidase_S8_Ser-AS"/>
</dbReference>
<evidence type="ECO:0000259" key="12">
    <source>
        <dbReference type="Pfam" id="PF05922"/>
    </source>
</evidence>
<dbReference type="GO" id="GO:0009609">
    <property type="term" value="P:response to symbiotic bacterium"/>
    <property type="evidence" value="ECO:0007669"/>
    <property type="project" value="UniProtKB-ARBA"/>
</dbReference>
<dbReference type="GO" id="GO:0006508">
    <property type="term" value="P:proteolysis"/>
    <property type="evidence" value="ECO:0007669"/>
    <property type="project" value="UniProtKB-KW"/>
</dbReference>
<dbReference type="KEGG" id="cmax:111471532"/>
<dbReference type="InterPro" id="IPR010259">
    <property type="entry name" value="S8pro/Inhibitor_I9"/>
</dbReference>
<evidence type="ECO:0000256" key="4">
    <source>
        <dbReference type="ARBA" id="ARBA00022670"/>
    </source>
</evidence>
<dbReference type="InterPro" id="IPR015500">
    <property type="entry name" value="Peptidase_S8_subtilisin-rel"/>
</dbReference>
<evidence type="ECO:0000259" key="13">
    <source>
        <dbReference type="Pfam" id="PF17766"/>
    </source>
</evidence>
<evidence type="ECO:0000256" key="9">
    <source>
        <dbReference type="PROSITE-ProRule" id="PRU01240"/>
    </source>
</evidence>
<proteinExistence type="inferred from homology"/>
<reference evidence="15" key="1">
    <citation type="submission" date="2025-08" db="UniProtKB">
        <authorList>
            <consortium name="RefSeq"/>
        </authorList>
    </citation>
    <scope>IDENTIFICATION</scope>
    <source>
        <tissue evidence="15">Young leaves</tissue>
    </source>
</reference>
<dbReference type="InterPro" id="IPR000209">
    <property type="entry name" value="Peptidase_S8/S53_dom"/>
</dbReference>
<accession>A0A6J1IAA2</accession>
<dbReference type="Gene3D" id="3.50.30.30">
    <property type="match status" value="1"/>
</dbReference>
<dbReference type="InterPro" id="IPR037045">
    <property type="entry name" value="S8pro/Inhibitor_I9_sf"/>
</dbReference>
<evidence type="ECO:0000256" key="7">
    <source>
        <dbReference type="ARBA" id="ARBA00022825"/>
    </source>
</evidence>
<evidence type="ECO:0000256" key="8">
    <source>
        <dbReference type="PIRSR" id="PIRSR615500-1"/>
    </source>
</evidence>
<dbReference type="Proteomes" id="UP000504608">
    <property type="component" value="Unplaced"/>
</dbReference>
<feature type="domain" description="Subtilisin-like protease fibronectin type-III" evidence="13">
    <location>
        <begin position="635"/>
        <end position="731"/>
    </location>
</feature>
<dbReference type="Pfam" id="PF00082">
    <property type="entry name" value="Peptidase_S8"/>
    <property type="match status" value="1"/>
</dbReference>
<dbReference type="Gene3D" id="2.60.40.2310">
    <property type="match status" value="1"/>
</dbReference>
<dbReference type="InterPro" id="IPR045051">
    <property type="entry name" value="SBT"/>
</dbReference>
<gene>
    <name evidence="15" type="primary">LOC111471532</name>
</gene>
<keyword evidence="3" id="KW-0964">Secreted</keyword>
<keyword evidence="7 9" id="KW-0720">Serine protease</keyword>
<feature type="domain" description="Inhibitor I9" evidence="12">
    <location>
        <begin position="30"/>
        <end position="107"/>
    </location>
</feature>
<keyword evidence="6 9" id="KW-0378">Hydrolase</keyword>
<dbReference type="GO" id="GO:0004252">
    <property type="term" value="F:serine-type endopeptidase activity"/>
    <property type="evidence" value="ECO:0007669"/>
    <property type="project" value="UniProtKB-UniRule"/>
</dbReference>
<evidence type="ECO:0000256" key="1">
    <source>
        <dbReference type="ARBA" id="ARBA00004613"/>
    </source>
</evidence>
<dbReference type="CDD" id="cd04852">
    <property type="entry name" value="Peptidases_S8_3"/>
    <property type="match status" value="1"/>
</dbReference>
<dbReference type="PROSITE" id="PS51892">
    <property type="entry name" value="SUBTILASE"/>
    <property type="match status" value="1"/>
</dbReference>
<keyword evidence="4 9" id="KW-0645">Protease</keyword>
<dbReference type="Pfam" id="PF17766">
    <property type="entry name" value="fn3_6"/>
    <property type="match status" value="1"/>
</dbReference>
<dbReference type="FunFam" id="3.30.70.80:FF:000002">
    <property type="entry name" value="Subtilisin-like protease SBT5.3"/>
    <property type="match status" value="1"/>
</dbReference>
<evidence type="ECO:0000259" key="11">
    <source>
        <dbReference type="Pfam" id="PF00082"/>
    </source>
</evidence>
<dbReference type="SUPFAM" id="SSF52743">
    <property type="entry name" value="Subtilisin-like"/>
    <property type="match status" value="1"/>
</dbReference>
<evidence type="ECO:0000256" key="6">
    <source>
        <dbReference type="ARBA" id="ARBA00022801"/>
    </source>
</evidence>
<feature type="domain" description="Peptidase S8/S53" evidence="11">
    <location>
        <begin position="129"/>
        <end position="578"/>
    </location>
</feature>
<dbReference type="CDD" id="cd02120">
    <property type="entry name" value="PA_subtilisin_like"/>
    <property type="match status" value="1"/>
</dbReference>
<evidence type="ECO:0000313" key="15">
    <source>
        <dbReference type="RefSeq" id="XP_022973015.1"/>
    </source>
</evidence>
<dbReference type="InterPro" id="IPR034197">
    <property type="entry name" value="Peptidases_S8_3"/>
</dbReference>
<dbReference type="RefSeq" id="XP_022973015.1">
    <property type="nucleotide sequence ID" value="XM_023117247.1"/>
</dbReference>
<feature type="active site" description="Charge relay system" evidence="8 9">
    <location>
        <position position="137"/>
    </location>
</feature>
<protein>
    <submittedName>
        <fullName evidence="15">Cucumisin-like</fullName>
    </submittedName>
</protein>
<dbReference type="OrthoDB" id="206201at2759"/>
<feature type="signal peptide" evidence="10">
    <location>
        <begin position="1"/>
        <end position="23"/>
    </location>
</feature>
<dbReference type="InterPro" id="IPR036852">
    <property type="entry name" value="Peptidase_S8/S53_dom_sf"/>
</dbReference>